<gene>
    <name evidence="2" type="ORF">BLNAU_6067</name>
</gene>
<evidence type="ECO:0000256" key="1">
    <source>
        <dbReference type="SAM" id="MobiDB-lite"/>
    </source>
</evidence>
<feature type="compositionally biased region" description="Basic and acidic residues" evidence="1">
    <location>
        <begin position="163"/>
        <end position="251"/>
    </location>
</feature>
<evidence type="ECO:0000313" key="3">
    <source>
        <dbReference type="Proteomes" id="UP001281761"/>
    </source>
</evidence>
<protein>
    <submittedName>
        <fullName evidence="2">Uncharacterized protein</fullName>
    </submittedName>
</protein>
<sequence length="458" mass="51898">MSDLLPSLLSLTHVCLSPPSSLLALSVVSLQHADPTLSVPAAHAIGLMCDSCLPCGDVEGVLNGGVVEKVCSWVENSKEVGNVLGLLRVVDKLCVGLKGAVRSAQKQEQEQNEKENPKEKSEKEQGQAGQMEEESRDGWSLESRCQSALNLMENTLLGLCSTRESEEKESSADVEVTEKAEREKRREEEMKMMKEEMDKLKAEMERKEKERENEAKKREEEREKESTRREQEREREAKTREEERRKEHEQKMAALNEQVERYSVFIEAGKEKEIEANRCREEERRKEEMKRLSKTGAAAIEWFPTDLFSVKGSVFKLKTRSDPTLLSAEFGKVVARFTFTFKKFTSRYRIGDFPSAQTEDVKNGEDFTYLKGGAGWCVHPIDQTAFQNGFSYSKKSACAGMREGQRVVLEADGRDGKRTLRLSQDGQTQPTFFSNISVPFRFALRLDPLGGKFFGFGL</sequence>
<feature type="region of interest" description="Disordered" evidence="1">
    <location>
        <begin position="104"/>
        <end position="141"/>
    </location>
</feature>
<accession>A0ABQ9Y5M3</accession>
<keyword evidence="3" id="KW-1185">Reference proteome</keyword>
<reference evidence="2 3" key="1">
    <citation type="journal article" date="2022" name="bioRxiv">
        <title>Genomics of Preaxostyla Flagellates Illuminates Evolutionary Transitions and the Path Towards Mitochondrial Loss.</title>
        <authorList>
            <person name="Novak L.V.F."/>
            <person name="Treitli S.C."/>
            <person name="Pyrih J."/>
            <person name="Halakuc P."/>
            <person name="Pipaliya S.V."/>
            <person name="Vacek V."/>
            <person name="Brzon O."/>
            <person name="Soukal P."/>
            <person name="Eme L."/>
            <person name="Dacks J.B."/>
            <person name="Karnkowska A."/>
            <person name="Elias M."/>
            <person name="Hampl V."/>
        </authorList>
    </citation>
    <scope>NUCLEOTIDE SEQUENCE [LARGE SCALE GENOMIC DNA]</scope>
    <source>
        <strain evidence="2">NAU3</strain>
        <tissue evidence="2">Gut</tissue>
    </source>
</reference>
<feature type="region of interest" description="Disordered" evidence="1">
    <location>
        <begin position="162"/>
        <end position="251"/>
    </location>
</feature>
<name>A0ABQ9Y5M3_9EUKA</name>
<dbReference type="EMBL" id="JARBJD010000033">
    <property type="protein sequence ID" value="KAK2959051.1"/>
    <property type="molecule type" value="Genomic_DNA"/>
</dbReference>
<evidence type="ECO:0000313" key="2">
    <source>
        <dbReference type="EMBL" id="KAK2959051.1"/>
    </source>
</evidence>
<organism evidence="2 3">
    <name type="scientific">Blattamonas nauphoetae</name>
    <dbReference type="NCBI Taxonomy" id="2049346"/>
    <lineage>
        <taxon>Eukaryota</taxon>
        <taxon>Metamonada</taxon>
        <taxon>Preaxostyla</taxon>
        <taxon>Oxymonadida</taxon>
        <taxon>Blattamonas</taxon>
    </lineage>
</organism>
<comment type="caution">
    <text evidence="2">The sequence shown here is derived from an EMBL/GenBank/DDBJ whole genome shotgun (WGS) entry which is preliminary data.</text>
</comment>
<dbReference type="Proteomes" id="UP001281761">
    <property type="component" value="Unassembled WGS sequence"/>
</dbReference>
<proteinExistence type="predicted"/>
<feature type="compositionally biased region" description="Basic and acidic residues" evidence="1">
    <location>
        <begin position="105"/>
        <end position="125"/>
    </location>
</feature>